<dbReference type="GO" id="GO:0005737">
    <property type="term" value="C:cytoplasm"/>
    <property type="evidence" value="ECO:0007669"/>
    <property type="project" value="UniProtKB-ARBA"/>
</dbReference>
<dbReference type="PANTHER" id="PTHR46491:SF3">
    <property type="entry name" value="CDGSH IRON-SULFUR DOMAIN-CONTAINING PROTEIN 3, MITOCHONDRIAL"/>
    <property type="match status" value="1"/>
</dbReference>
<evidence type="ECO:0000256" key="4">
    <source>
        <dbReference type="ARBA" id="ARBA00023014"/>
    </source>
</evidence>
<comment type="caution">
    <text evidence="6">The sequence shown here is derived from an EMBL/GenBank/DDBJ whole genome shotgun (WGS) entry which is preliminary data.</text>
</comment>
<keyword evidence="7" id="KW-1185">Reference proteome</keyword>
<dbReference type="GO" id="GO:0046872">
    <property type="term" value="F:metal ion binding"/>
    <property type="evidence" value="ECO:0007669"/>
    <property type="project" value="UniProtKB-KW"/>
</dbReference>
<keyword evidence="3" id="KW-0408">Iron</keyword>
<feature type="domain" description="Iron-binding zinc finger CDGSH type" evidence="5">
    <location>
        <begin position="54"/>
        <end position="87"/>
    </location>
</feature>
<proteinExistence type="predicted"/>
<evidence type="ECO:0000256" key="3">
    <source>
        <dbReference type="ARBA" id="ARBA00023004"/>
    </source>
</evidence>
<dbReference type="Proteomes" id="UP000031258">
    <property type="component" value="Unassembled WGS sequence"/>
</dbReference>
<dbReference type="SMART" id="SM00704">
    <property type="entry name" value="ZnF_CDGSH"/>
    <property type="match status" value="2"/>
</dbReference>
<dbReference type="EMBL" id="JSWE01000096">
    <property type="protein sequence ID" value="KIE05299.1"/>
    <property type="molecule type" value="Genomic_DNA"/>
</dbReference>
<dbReference type="PANTHER" id="PTHR46491">
    <property type="entry name" value="CDGSH IRON SULFUR DOMAIN PROTEIN HOMOLOG"/>
    <property type="match status" value="1"/>
</dbReference>
<evidence type="ECO:0000256" key="2">
    <source>
        <dbReference type="ARBA" id="ARBA00022723"/>
    </source>
</evidence>
<keyword evidence="2" id="KW-0479">Metal-binding</keyword>
<evidence type="ECO:0000313" key="7">
    <source>
        <dbReference type="Proteomes" id="UP000031258"/>
    </source>
</evidence>
<reference evidence="6 7" key="1">
    <citation type="submission" date="2014-11" db="EMBL/GenBank/DDBJ databases">
        <title>A Rickettsiales Symbiont of Amoebae With Ancient Features.</title>
        <authorList>
            <person name="Schulz F."/>
            <person name="Martijn J."/>
            <person name="Wascher F."/>
            <person name="Kostanjsek R."/>
            <person name="Ettema T.J."/>
            <person name="Horn M."/>
        </authorList>
    </citation>
    <scope>NUCLEOTIDE SEQUENCE [LARGE SCALE GENOMIC DNA]</scope>
    <source>
        <strain evidence="6 7">UWC36</strain>
    </source>
</reference>
<keyword evidence="1" id="KW-0001">2Fe-2S</keyword>
<dbReference type="InterPro" id="IPR052950">
    <property type="entry name" value="CISD"/>
</dbReference>
<feature type="domain" description="Iron-binding zinc finger CDGSH type" evidence="5">
    <location>
        <begin position="16"/>
        <end position="53"/>
    </location>
</feature>
<gene>
    <name evidence="6" type="primary">cisD3_2</name>
    <name evidence="6" type="ORF">NF27_DT00730</name>
</gene>
<dbReference type="GO" id="GO:0051537">
    <property type="term" value="F:2 iron, 2 sulfur cluster binding"/>
    <property type="evidence" value="ECO:0007669"/>
    <property type="project" value="UniProtKB-KW"/>
</dbReference>
<evidence type="ECO:0000259" key="5">
    <source>
        <dbReference type="SMART" id="SM00704"/>
    </source>
</evidence>
<keyword evidence="4" id="KW-0411">Iron-sulfur</keyword>
<accession>A0A0C1QIH6</accession>
<dbReference type="AlphaFoldDB" id="A0A0C1QIH6"/>
<dbReference type="Gene3D" id="3.40.5.90">
    <property type="entry name" value="CDGSH iron-sulfur domain, mitoNEET-type"/>
    <property type="match status" value="2"/>
</dbReference>
<evidence type="ECO:0000256" key="1">
    <source>
        <dbReference type="ARBA" id="ARBA00022714"/>
    </source>
</evidence>
<name>A0A0C1QIH6_9RICK</name>
<dbReference type="InterPro" id="IPR042216">
    <property type="entry name" value="MitoNEET_CISD"/>
</dbReference>
<sequence length="87" mass="9548">MEVNIMDETLPKVAIPRSIKVEVKEGERCYYCTCGLSKSQPFCDDSHQGTGFSPLEYTADSNGIVSFCGCKHTKKPPFCDGAHKTLA</sequence>
<organism evidence="6 7">
    <name type="scientific">Candidatus Jidaibacter acanthamoebae</name>
    <dbReference type="NCBI Taxonomy" id="86105"/>
    <lineage>
        <taxon>Bacteria</taxon>
        <taxon>Pseudomonadati</taxon>
        <taxon>Pseudomonadota</taxon>
        <taxon>Alphaproteobacteria</taxon>
        <taxon>Rickettsiales</taxon>
        <taxon>Candidatus Midichloriaceae</taxon>
        <taxon>Candidatus Jidaibacter</taxon>
    </lineage>
</organism>
<dbReference type="Pfam" id="PF09360">
    <property type="entry name" value="zf-CDGSH"/>
    <property type="match status" value="2"/>
</dbReference>
<dbReference type="InterPro" id="IPR018967">
    <property type="entry name" value="FeS-contain_CDGSH-typ"/>
</dbReference>
<dbReference type="STRING" id="86105.NF27_DT00730"/>
<protein>
    <submittedName>
        <fullName evidence="6">CDGSH iron-sulfur domain-containing protein 3, mitochondrial</fullName>
    </submittedName>
</protein>
<evidence type="ECO:0000313" key="6">
    <source>
        <dbReference type="EMBL" id="KIE05299.1"/>
    </source>
</evidence>